<dbReference type="STRING" id="192903.SAMN04488513_102170"/>
<protein>
    <recommendedName>
        <fullName evidence="1">Serine aminopeptidase S33 domain-containing protein</fullName>
    </recommendedName>
</protein>
<feature type="domain" description="Serine aminopeptidase S33" evidence="1">
    <location>
        <begin position="70"/>
        <end position="175"/>
    </location>
</feature>
<dbReference type="SUPFAM" id="SSF53474">
    <property type="entry name" value="alpha/beta-Hydrolases"/>
    <property type="match status" value="1"/>
</dbReference>
<accession>A0A1M6ET86</accession>
<dbReference type="PANTHER" id="PTHR12277">
    <property type="entry name" value="ALPHA/BETA HYDROLASE DOMAIN-CONTAINING PROTEIN"/>
    <property type="match status" value="1"/>
</dbReference>
<dbReference type="EMBL" id="FQYU01000002">
    <property type="protein sequence ID" value="SHI88691.1"/>
    <property type="molecule type" value="Genomic_DNA"/>
</dbReference>
<proteinExistence type="predicted"/>
<evidence type="ECO:0000313" key="3">
    <source>
        <dbReference type="Proteomes" id="UP000184543"/>
    </source>
</evidence>
<dbReference type="InterPro" id="IPR022742">
    <property type="entry name" value="Hydrolase_4"/>
</dbReference>
<dbReference type="Gene3D" id="3.40.50.1820">
    <property type="entry name" value="alpha/beta hydrolase"/>
    <property type="match status" value="1"/>
</dbReference>
<sequence length="265" mass="30703">MRRLKKIAIVLSVGYLLITALAYFYQERLIFFPSKMPMNHTYDFCQPYKEFFIDTEDGARLNAVHIKQEDAKGVILYFHGNSGNISHLNHVANRFSRNGYESILVDYRTYGKSSGELSEEALYSDAEKFYDYALEHYDENNIILYGRSFGTGVATWLASEHHPGRLILESPFFSAVDLGKHRFPFLPIDWLSKFRFPSNEYIKDVTCAIYLFHGKEDSVIPYTSAKRLYECIPGTNKHLIMVKDAGHNYLQDFDVFKKGLREALK</sequence>
<dbReference type="Proteomes" id="UP000184543">
    <property type="component" value="Unassembled WGS sequence"/>
</dbReference>
<reference evidence="3" key="1">
    <citation type="submission" date="2016-11" db="EMBL/GenBank/DDBJ databases">
        <authorList>
            <person name="Varghese N."/>
            <person name="Submissions S."/>
        </authorList>
    </citation>
    <scope>NUCLEOTIDE SEQUENCE [LARGE SCALE GENOMIC DNA]</scope>
    <source>
        <strain evidence="3">DSM 19858</strain>
    </source>
</reference>
<keyword evidence="3" id="KW-1185">Reference proteome</keyword>
<dbReference type="AlphaFoldDB" id="A0A1M6ET86"/>
<dbReference type="RefSeq" id="WP_072990388.1">
    <property type="nucleotide sequence ID" value="NZ_FQYU01000002.1"/>
</dbReference>
<dbReference type="PANTHER" id="PTHR12277:SF81">
    <property type="entry name" value="PROTEIN ABHD13"/>
    <property type="match status" value="1"/>
</dbReference>
<evidence type="ECO:0000313" key="2">
    <source>
        <dbReference type="EMBL" id="SHI88691.1"/>
    </source>
</evidence>
<dbReference type="Pfam" id="PF12146">
    <property type="entry name" value="Hydrolase_4"/>
    <property type="match status" value="1"/>
</dbReference>
<organism evidence="2 3">
    <name type="scientific">Pseudozobellia thermophila</name>
    <dbReference type="NCBI Taxonomy" id="192903"/>
    <lineage>
        <taxon>Bacteria</taxon>
        <taxon>Pseudomonadati</taxon>
        <taxon>Bacteroidota</taxon>
        <taxon>Flavobacteriia</taxon>
        <taxon>Flavobacteriales</taxon>
        <taxon>Flavobacteriaceae</taxon>
        <taxon>Pseudozobellia</taxon>
    </lineage>
</organism>
<gene>
    <name evidence="2" type="ORF">SAMN04488513_102170</name>
</gene>
<dbReference type="OrthoDB" id="9777090at2"/>
<name>A0A1M6ET86_9FLAO</name>
<evidence type="ECO:0000259" key="1">
    <source>
        <dbReference type="Pfam" id="PF12146"/>
    </source>
</evidence>
<dbReference type="InterPro" id="IPR029058">
    <property type="entry name" value="AB_hydrolase_fold"/>
</dbReference>